<protein>
    <submittedName>
        <fullName evidence="1">Uncharacterized protein</fullName>
    </submittedName>
</protein>
<gene>
    <name evidence="1" type="ORF">A4H97_28250</name>
</gene>
<comment type="caution">
    <text evidence="1">The sequence shown here is derived from an EMBL/GenBank/DDBJ whole genome shotgun (WGS) entry which is preliminary data.</text>
</comment>
<dbReference type="OrthoDB" id="9932913at2"/>
<organism evidence="1 2">
    <name type="scientific">Niastella yeongjuensis</name>
    <dbReference type="NCBI Taxonomy" id="354355"/>
    <lineage>
        <taxon>Bacteria</taxon>
        <taxon>Pseudomonadati</taxon>
        <taxon>Bacteroidota</taxon>
        <taxon>Chitinophagia</taxon>
        <taxon>Chitinophagales</taxon>
        <taxon>Chitinophagaceae</taxon>
        <taxon>Niastella</taxon>
    </lineage>
</organism>
<proteinExistence type="predicted"/>
<name>A0A1V9EV54_9BACT</name>
<dbReference type="Proteomes" id="UP000192610">
    <property type="component" value="Unassembled WGS sequence"/>
</dbReference>
<dbReference type="AlphaFoldDB" id="A0A1V9EV54"/>
<evidence type="ECO:0000313" key="1">
    <source>
        <dbReference type="EMBL" id="OQP49784.1"/>
    </source>
</evidence>
<reference evidence="2" key="1">
    <citation type="submission" date="2016-04" db="EMBL/GenBank/DDBJ databases">
        <authorList>
            <person name="Chen L."/>
            <person name="Zhuang W."/>
            <person name="Wang G."/>
        </authorList>
    </citation>
    <scope>NUCLEOTIDE SEQUENCE [LARGE SCALE GENOMIC DNA]</scope>
    <source>
        <strain evidence="2">17621</strain>
    </source>
</reference>
<evidence type="ECO:0000313" key="2">
    <source>
        <dbReference type="Proteomes" id="UP000192610"/>
    </source>
</evidence>
<dbReference type="RefSeq" id="WP_081200133.1">
    <property type="nucleotide sequence ID" value="NZ_FOCZ01000015.1"/>
</dbReference>
<keyword evidence="2" id="KW-1185">Reference proteome</keyword>
<accession>A0A1V9EV54</accession>
<dbReference type="STRING" id="354355.SAMN05660816_05783"/>
<sequence>MLNQPRITIGLSHPNSRNAEAFLNSWEEPFLLQEKGTNKFIFHSAISQTKLELIFFDSYDEANSFGIEHLNPVNETSMWNLNGSMLFSASGNNADKVQSLVSHFAGKE</sequence>
<dbReference type="EMBL" id="LVXG01000013">
    <property type="protein sequence ID" value="OQP49784.1"/>
    <property type="molecule type" value="Genomic_DNA"/>
</dbReference>